<evidence type="ECO:0000256" key="4">
    <source>
        <dbReference type="ARBA" id="ARBA00022741"/>
    </source>
</evidence>
<dbReference type="KEGG" id="csl:COCSUDRAFT_66665"/>
<evidence type="ECO:0000313" key="9">
    <source>
        <dbReference type="EMBL" id="EIE22501.1"/>
    </source>
</evidence>
<evidence type="ECO:0000256" key="2">
    <source>
        <dbReference type="ARBA" id="ARBA00012169"/>
    </source>
</evidence>
<feature type="region of interest" description="Disordered" evidence="7">
    <location>
        <begin position="1"/>
        <end position="40"/>
    </location>
</feature>
<evidence type="ECO:0000313" key="10">
    <source>
        <dbReference type="Proteomes" id="UP000007264"/>
    </source>
</evidence>
<dbReference type="AlphaFoldDB" id="I0YVT2"/>
<dbReference type="EMBL" id="AGSI01000010">
    <property type="protein sequence ID" value="EIE22501.1"/>
    <property type="molecule type" value="Genomic_DNA"/>
</dbReference>
<dbReference type="GeneID" id="17040487"/>
<dbReference type="GO" id="GO:0004430">
    <property type="term" value="F:1-phosphatidylinositol 4-kinase activity"/>
    <property type="evidence" value="ECO:0007669"/>
    <property type="project" value="UniProtKB-EC"/>
</dbReference>
<evidence type="ECO:0000256" key="7">
    <source>
        <dbReference type="SAM" id="MobiDB-lite"/>
    </source>
</evidence>
<feature type="region of interest" description="Disordered" evidence="7">
    <location>
        <begin position="238"/>
        <end position="258"/>
    </location>
</feature>
<evidence type="ECO:0000256" key="5">
    <source>
        <dbReference type="ARBA" id="ARBA00022777"/>
    </source>
</evidence>
<dbReference type="Proteomes" id="UP000007264">
    <property type="component" value="Unassembled WGS sequence"/>
</dbReference>
<gene>
    <name evidence="9" type="ORF">COCSUDRAFT_66665</name>
</gene>
<evidence type="ECO:0000256" key="1">
    <source>
        <dbReference type="ARBA" id="ARBA00008941"/>
    </source>
</evidence>
<dbReference type="eggNOG" id="KOG2381">
    <property type="taxonomic scope" value="Eukaryota"/>
</dbReference>
<dbReference type="STRING" id="574566.I0YVT2"/>
<feature type="compositionally biased region" description="Polar residues" evidence="7">
    <location>
        <begin position="22"/>
        <end position="38"/>
    </location>
</feature>
<comment type="caution">
    <text evidence="9">The sequence shown here is derived from an EMBL/GenBank/DDBJ whole genome shotgun (WGS) entry which is preliminary data.</text>
</comment>
<evidence type="ECO:0000256" key="3">
    <source>
        <dbReference type="ARBA" id="ARBA00022679"/>
    </source>
</evidence>
<dbReference type="InterPro" id="IPR000403">
    <property type="entry name" value="PI3/4_kinase_cat_dom"/>
</dbReference>
<keyword evidence="3" id="KW-0808">Transferase</keyword>
<keyword evidence="6" id="KW-0067">ATP-binding</keyword>
<keyword evidence="5" id="KW-0418">Kinase</keyword>
<sequence>MKAPGNAQHTMHSQHGFHVKGSGSSSQFPTIQEASQAEESGDGLVPELWRVSCSPAAPVPRVGSAVTGLLGLCADSSMAIASTRGLQLPGSPVEVVGTAHSSHGIRRLVKAVVRGLRACQEPEASSDGLGGTYFFMNEAGRRAAIVKPCDEEPLAPNNPKGFVGRAMGEPGLKPSVRVGEAATREVAAFLLDHEHFAKVPHTVMVKVSHNIFHVCQDAGSPTSMVSTDAMSTSFGSNLSSSLHASHAQPSPSVSMDSSAPKLASLQEYVYHDCDTSEMGASRFAARDVHRIGILDIRIWNTDRHAGNILVRRPRDSALALSGLARLDSGQLELVPIDHGFCLPESYESPYFEWLFWPQAMVPFSEEELSYIARLDAAADKELLRRELPCLREESLRTLEVATLLLQRCAAAGLTLAEIGAAVSRPLVGIDEDPSELERLCLAARAHADALSVSNDEEDDEDGDYSLSSSAAEDWMPQEALQRADISGQQGFVAAAQKPAADPMECTSSSCLSSGTAFNAGTSFELSFGGSGRLTIAVESLGPSARGSAEDDVLLHGAGSSRSGEDLLFDLDDHHGHPADAPADPCTPSGAARLGFRPSVTLLSPGVCSSLGDAPSLSFSPVHGAPCDLHPACDGGCDARTTPLAAPLPAMARSVTAACAVPPWQHAQRMARRHNDKEGVKRIRRARAGHRAQPHRAAPLKTAGGCSLFGGLDEEQWGVFMEVLEDGLAQTLAEGCWRQAAASGKAGAFGVSCPRF</sequence>
<reference evidence="9 10" key="1">
    <citation type="journal article" date="2012" name="Genome Biol.">
        <title>The genome of the polar eukaryotic microalga coccomyxa subellipsoidea reveals traits of cold adaptation.</title>
        <authorList>
            <person name="Blanc G."/>
            <person name="Agarkova I."/>
            <person name="Grimwood J."/>
            <person name="Kuo A."/>
            <person name="Brueggeman A."/>
            <person name="Dunigan D."/>
            <person name="Gurnon J."/>
            <person name="Ladunga I."/>
            <person name="Lindquist E."/>
            <person name="Lucas S."/>
            <person name="Pangilinan J."/>
            <person name="Proschold T."/>
            <person name="Salamov A."/>
            <person name="Schmutz J."/>
            <person name="Weeks D."/>
            <person name="Yamada T."/>
            <person name="Claverie J.M."/>
            <person name="Grigoriev I."/>
            <person name="Van Etten J."/>
            <person name="Lomsadze A."/>
            <person name="Borodovsky M."/>
        </authorList>
    </citation>
    <scope>NUCLEOTIDE SEQUENCE [LARGE SCALE GENOMIC DNA]</scope>
    <source>
        <strain evidence="9 10">C-169</strain>
    </source>
</reference>
<dbReference type="Pfam" id="PF00454">
    <property type="entry name" value="PI3_PI4_kinase"/>
    <property type="match status" value="1"/>
</dbReference>
<feature type="compositionally biased region" description="Low complexity" evidence="7">
    <location>
        <begin position="238"/>
        <end position="252"/>
    </location>
</feature>
<proteinExistence type="inferred from homology"/>
<evidence type="ECO:0000256" key="6">
    <source>
        <dbReference type="ARBA" id="ARBA00022840"/>
    </source>
</evidence>
<feature type="domain" description="PI3K/PI4K catalytic" evidence="8">
    <location>
        <begin position="119"/>
        <end position="455"/>
    </location>
</feature>
<dbReference type="GO" id="GO:0005524">
    <property type="term" value="F:ATP binding"/>
    <property type="evidence" value="ECO:0007669"/>
    <property type="project" value="UniProtKB-KW"/>
</dbReference>
<accession>I0YVT2</accession>
<dbReference type="PANTHER" id="PTHR45800">
    <property type="entry name" value="PHOSPHATIDYLINOSITOL 4-KINASE GAMMA"/>
    <property type="match status" value="1"/>
</dbReference>
<keyword evidence="10" id="KW-1185">Reference proteome</keyword>
<dbReference type="InterPro" id="IPR044571">
    <property type="entry name" value="P4KG1-8"/>
</dbReference>
<dbReference type="PANTHER" id="PTHR45800:SF11">
    <property type="entry name" value="PHOSPHATIDYLINOSITOL 3-KINASE-RELATED PROTEIN KINASE"/>
    <property type="match status" value="1"/>
</dbReference>
<dbReference type="EC" id="2.7.1.67" evidence="2"/>
<protein>
    <recommendedName>
        <fullName evidence="2">1-phosphatidylinositol 4-kinase</fullName>
        <ecNumber evidence="2">2.7.1.67</ecNumber>
    </recommendedName>
</protein>
<comment type="similarity">
    <text evidence="1">Belongs to the PI3/PI4-kinase family. Type II PI4K subfamily.</text>
</comment>
<dbReference type="OrthoDB" id="5839at2759"/>
<evidence type="ECO:0000259" key="8">
    <source>
        <dbReference type="PROSITE" id="PS50290"/>
    </source>
</evidence>
<keyword evidence="4" id="KW-0547">Nucleotide-binding</keyword>
<dbReference type="PROSITE" id="PS50290">
    <property type="entry name" value="PI3_4_KINASE_3"/>
    <property type="match status" value="1"/>
</dbReference>
<dbReference type="RefSeq" id="XP_005647045.1">
    <property type="nucleotide sequence ID" value="XM_005646988.1"/>
</dbReference>
<name>I0YVT2_COCSC</name>
<organism evidence="9 10">
    <name type="scientific">Coccomyxa subellipsoidea (strain C-169)</name>
    <name type="common">Green microalga</name>
    <dbReference type="NCBI Taxonomy" id="574566"/>
    <lineage>
        <taxon>Eukaryota</taxon>
        <taxon>Viridiplantae</taxon>
        <taxon>Chlorophyta</taxon>
        <taxon>core chlorophytes</taxon>
        <taxon>Trebouxiophyceae</taxon>
        <taxon>Trebouxiophyceae incertae sedis</taxon>
        <taxon>Coccomyxaceae</taxon>
        <taxon>Coccomyxa</taxon>
        <taxon>Coccomyxa subellipsoidea</taxon>
    </lineage>
</organism>